<keyword evidence="1" id="KW-0812">Transmembrane</keyword>
<reference evidence="3 4" key="1">
    <citation type="submission" date="2020-08" db="EMBL/GenBank/DDBJ databases">
        <title>Genome public.</title>
        <authorList>
            <person name="Liu C."/>
            <person name="Sun Q."/>
        </authorList>
    </citation>
    <scope>NUCLEOTIDE SEQUENCE [LARGE SCALE GENOMIC DNA]</scope>
    <source>
        <strain evidence="3 4">BX1</strain>
    </source>
</reference>
<feature type="domain" description="Anti-sigma factor RsgI-like middle" evidence="2">
    <location>
        <begin position="66"/>
        <end position="189"/>
    </location>
</feature>
<keyword evidence="1" id="KW-0472">Membrane</keyword>
<dbReference type="Pfam" id="PF23750">
    <property type="entry name" value="RsgI_M"/>
    <property type="match status" value="1"/>
</dbReference>
<comment type="caution">
    <text evidence="3">The sequence shown here is derived from an EMBL/GenBank/DDBJ whole genome shotgun (WGS) entry which is preliminary data.</text>
</comment>
<dbReference type="RefSeq" id="WP_262400340.1">
    <property type="nucleotide sequence ID" value="NZ_JACRTB010000016.1"/>
</dbReference>
<feature type="transmembrane region" description="Helical" evidence="1">
    <location>
        <begin position="40"/>
        <end position="62"/>
    </location>
</feature>
<keyword evidence="4" id="KW-1185">Reference proteome</keyword>
<accession>A0ABR7NKD7</accession>
<dbReference type="Proteomes" id="UP000658131">
    <property type="component" value="Unassembled WGS sequence"/>
</dbReference>
<organism evidence="3 4">
    <name type="scientific">Yanshouia hominis</name>
    <dbReference type="NCBI Taxonomy" id="2763673"/>
    <lineage>
        <taxon>Bacteria</taxon>
        <taxon>Bacillati</taxon>
        <taxon>Bacillota</taxon>
        <taxon>Clostridia</taxon>
        <taxon>Eubacteriales</taxon>
        <taxon>Oscillospiraceae</taxon>
        <taxon>Yanshouia</taxon>
    </lineage>
</organism>
<gene>
    <name evidence="3" type="ORF">H8717_10670</name>
</gene>
<dbReference type="InterPro" id="IPR055431">
    <property type="entry name" value="RsgI_M"/>
</dbReference>
<proteinExistence type="predicted"/>
<evidence type="ECO:0000313" key="3">
    <source>
        <dbReference type="EMBL" id="MBC8576863.1"/>
    </source>
</evidence>
<evidence type="ECO:0000256" key="1">
    <source>
        <dbReference type="SAM" id="Phobius"/>
    </source>
</evidence>
<keyword evidence="1" id="KW-1133">Transmembrane helix</keyword>
<dbReference type="EMBL" id="JACRTB010000016">
    <property type="protein sequence ID" value="MBC8576863.1"/>
    <property type="molecule type" value="Genomic_DNA"/>
</dbReference>
<sequence length="265" mass="28897">MNNRIKDAFDSIHAEEALKQRAKEFLSERIQRTNRRRSPVPVKLTAACACLVLLLAGGYSFFAPVSAISVDVNPSVEFGINLFDRVVSVVGYNEDGMALIDSLDLKYQDYPSALEKLMASDRVSYYLENDGLVSITVLGPTEEKSEKMLADLFVRGYGSASNVVCHSGVRDDVEAAHKAGFSFGKYRAFLELHALDSTVTEEEARGMTMRQIRDRMDACSSGLSRRENAGEGPGRHGKFPAVLPAAGRSPCLVPDILPSGRTAAT</sequence>
<evidence type="ECO:0000313" key="4">
    <source>
        <dbReference type="Proteomes" id="UP000658131"/>
    </source>
</evidence>
<name>A0ABR7NKD7_9FIRM</name>
<protein>
    <recommendedName>
        <fullName evidence="2">Anti-sigma factor RsgI-like middle domain-containing protein</fullName>
    </recommendedName>
</protein>
<evidence type="ECO:0000259" key="2">
    <source>
        <dbReference type="Pfam" id="PF23750"/>
    </source>
</evidence>